<reference evidence="1 2" key="1">
    <citation type="submission" date="2017-09" db="EMBL/GenBank/DDBJ databases">
        <title>Depth-based differentiation of microbial function through sediment-hosted aquifers and enrichment of novel symbionts in the deep terrestrial subsurface.</title>
        <authorList>
            <person name="Probst A.J."/>
            <person name="Ladd B."/>
            <person name="Jarett J.K."/>
            <person name="Geller-Mcgrath D.E."/>
            <person name="Sieber C.M."/>
            <person name="Emerson J.B."/>
            <person name="Anantharaman K."/>
            <person name="Thomas B.C."/>
            <person name="Malmstrom R."/>
            <person name="Stieglmeier M."/>
            <person name="Klingl A."/>
            <person name="Woyke T."/>
            <person name="Ryan C.M."/>
            <person name="Banfield J.F."/>
        </authorList>
    </citation>
    <scope>NUCLEOTIDE SEQUENCE [LARGE SCALE GENOMIC DNA]</scope>
    <source>
        <strain evidence="1">CG23_combo_of_CG06-09_8_20_14_all_39_25</strain>
    </source>
</reference>
<name>A0A2G9YTC3_9BACT</name>
<dbReference type="EMBL" id="PCRN01000028">
    <property type="protein sequence ID" value="PIP22422.1"/>
    <property type="molecule type" value="Genomic_DNA"/>
</dbReference>
<evidence type="ECO:0000313" key="1">
    <source>
        <dbReference type="EMBL" id="PIP22422.1"/>
    </source>
</evidence>
<protein>
    <submittedName>
        <fullName evidence="1">Uncharacterized protein</fullName>
    </submittedName>
</protein>
<sequence>MPKGGKMETGFGLLPRNWEEQAVELDEVRAAGVKEKKPGVYDYTCPISEVPTMAIVLNKAGERKVFLLRNPIYTGQN</sequence>
<organism evidence="1 2">
    <name type="scientific">Candidatus Nealsonbacteria bacterium CG23_combo_of_CG06-09_8_20_14_all_39_25</name>
    <dbReference type="NCBI Taxonomy" id="1974723"/>
    <lineage>
        <taxon>Bacteria</taxon>
        <taxon>Candidatus Nealsoniibacteriota</taxon>
    </lineage>
</organism>
<dbReference type="AlphaFoldDB" id="A0A2G9YTC3"/>
<gene>
    <name evidence="1" type="ORF">COX38_00685</name>
</gene>
<accession>A0A2G9YTC3</accession>
<comment type="caution">
    <text evidence="1">The sequence shown here is derived from an EMBL/GenBank/DDBJ whole genome shotgun (WGS) entry which is preliminary data.</text>
</comment>
<evidence type="ECO:0000313" key="2">
    <source>
        <dbReference type="Proteomes" id="UP000229054"/>
    </source>
</evidence>
<proteinExistence type="predicted"/>
<dbReference type="Proteomes" id="UP000229054">
    <property type="component" value="Unassembled WGS sequence"/>
</dbReference>